<keyword evidence="2" id="KW-1185">Reference proteome</keyword>
<dbReference type="AlphaFoldDB" id="A0AAD4F5L3"/>
<evidence type="ECO:0000313" key="2">
    <source>
        <dbReference type="Proteomes" id="UP001197093"/>
    </source>
</evidence>
<proteinExistence type="predicted"/>
<dbReference type="Proteomes" id="UP001197093">
    <property type="component" value="Unassembled WGS sequence"/>
</dbReference>
<gene>
    <name evidence="1" type="ORF">NEMBOFW57_003983</name>
</gene>
<comment type="caution">
    <text evidence="1">The sequence shown here is derived from an EMBL/GenBank/DDBJ whole genome shotgun (WGS) entry which is preliminary data.</text>
</comment>
<reference evidence="1" key="1">
    <citation type="submission" date="2023-02" db="EMBL/GenBank/DDBJ databases">
        <authorList>
            <person name="Palmer J.M."/>
        </authorList>
    </citation>
    <scope>NUCLEOTIDE SEQUENCE</scope>
    <source>
        <strain evidence="1">FW57</strain>
    </source>
</reference>
<evidence type="ECO:0008006" key="3">
    <source>
        <dbReference type="Google" id="ProtNLM"/>
    </source>
</evidence>
<accession>A0AAD4F5L3</accession>
<sequence>MQLPPFFSEAPLQGDPPCSWDDFLNPQLRHFPREGSKVRLTKALGHGIEGVVARAKFEDDDTRYALKIFFDSIPTEDDWWPLEREARNVAVPEKVRTGLRQSSPQPIYVPANRTTRLDCLRCLFAFSAEGRQSRLFDALAPNDKVAISHSFTRLRNCFGWTRVRGADFICLNEIIEIDDYAAEKGEGSASYLEPDRDYFAIVYEYIPETKLELSAVQRQLDFFYHIGFQPCQGVKEKNWQGPGILLDFGDYNSPVDQWFRARRAHHPRPSAELVLDRPNVEARAAQEFDQELRLREQGIGPKKEAKQAQEKQQAIANTARAIERGYQGDQRYRSYFDLDQDEILELGLEEDPLATIHIPPVEPKALRRAWKTYNDLRNGYLAQALKNSGFES</sequence>
<dbReference type="EMBL" id="JAHCVI010000001">
    <property type="protein sequence ID" value="KAG7293923.1"/>
    <property type="molecule type" value="Genomic_DNA"/>
</dbReference>
<name>A0AAD4F5L3_9PEZI</name>
<evidence type="ECO:0000313" key="1">
    <source>
        <dbReference type="EMBL" id="KAG7293923.1"/>
    </source>
</evidence>
<organism evidence="1 2">
    <name type="scientific">Staphylotrichum longicolle</name>
    <dbReference type="NCBI Taxonomy" id="669026"/>
    <lineage>
        <taxon>Eukaryota</taxon>
        <taxon>Fungi</taxon>
        <taxon>Dikarya</taxon>
        <taxon>Ascomycota</taxon>
        <taxon>Pezizomycotina</taxon>
        <taxon>Sordariomycetes</taxon>
        <taxon>Sordariomycetidae</taxon>
        <taxon>Sordariales</taxon>
        <taxon>Chaetomiaceae</taxon>
        <taxon>Staphylotrichum</taxon>
    </lineage>
</organism>
<protein>
    <recommendedName>
        <fullName evidence="3">Protein kinase domain-containing protein</fullName>
    </recommendedName>
</protein>